<dbReference type="RefSeq" id="WP_147166085.1">
    <property type="nucleotide sequence ID" value="NZ_VOOR01000005.1"/>
</dbReference>
<dbReference type="NCBIfam" id="TIGR04131">
    <property type="entry name" value="Bac_Flav_CTERM"/>
    <property type="match status" value="1"/>
</dbReference>
<protein>
    <submittedName>
        <fullName evidence="3">T9SS type B sorting domain-containing protein</fullName>
    </submittedName>
</protein>
<name>A0A5C6S0N9_9BACT</name>
<dbReference type="Pfam" id="PF18911">
    <property type="entry name" value="PKD_4"/>
    <property type="match status" value="1"/>
</dbReference>
<dbReference type="Pfam" id="PF13585">
    <property type="entry name" value="CHU_C"/>
    <property type="match status" value="1"/>
</dbReference>
<dbReference type="CDD" id="cd00146">
    <property type="entry name" value="PKD"/>
    <property type="match status" value="1"/>
</dbReference>
<gene>
    <name evidence="3" type="ORF">FRY97_03715</name>
</gene>
<dbReference type="OrthoDB" id="8913664at2"/>
<dbReference type="Gene3D" id="2.60.40.10">
    <property type="entry name" value="Immunoglobulins"/>
    <property type="match status" value="3"/>
</dbReference>
<evidence type="ECO:0000313" key="4">
    <source>
        <dbReference type="Proteomes" id="UP000321580"/>
    </source>
</evidence>
<dbReference type="PROSITE" id="PS50093">
    <property type="entry name" value="PKD"/>
    <property type="match status" value="2"/>
</dbReference>
<comment type="caution">
    <text evidence="3">The sequence shown here is derived from an EMBL/GenBank/DDBJ whole genome shotgun (WGS) entry which is preliminary data.</text>
</comment>
<dbReference type="InterPro" id="IPR000601">
    <property type="entry name" value="PKD_dom"/>
</dbReference>
<evidence type="ECO:0000256" key="1">
    <source>
        <dbReference type="SAM" id="SignalP"/>
    </source>
</evidence>
<dbReference type="SUPFAM" id="SSF117074">
    <property type="entry name" value="Hypothetical protein PA1324"/>
    <property type="match status" value="1"/>
</dbReference>
<feature type="domain" description="PKD" evidence="2">
    <location>
        <begin position="791"/>
        <end position="853"/>
    </location>
</feature>
<dbReference type="InterPro" id="IPR035986">
    <property type="entry name" value="PKD_dom_sf"/>
</dbReference>
<dbReference type="Proteomes" id="UP000321580">
    <property type="component" value="Unassembled WGS sequence"/>
</dbReference>
<feature type="chain" id="PRO_5022984991" evidence="1">
    <location>
        <begin position="23"/>
        <end position="1726"/>
    </location>
</feature>
<sequence>MHKIKHSGLLFLAVCTVLHAQAQYSWDCHASYCPGEVVSLSAEEGLCPPFNWQALAGAIVINGGGPQDDYAEVELSGSPEAGVQLIATECGTGEEVVQSGSFNVLQGYLFEGAATPVTSCPGTSAVYGLSIVAPGVGVEWSASSGGALSPASSAEGEIRVSWADTASGLQWLAAEAAHFSGGCSLSDTLWFSLPPRLSLAGPSQGCTGEAAVFEANQAAVWEVRTATGEIVLSGSGEVFTLPGTLPSGHYQVGAEAAGGEGLCSPPQVLDFVLHPNGSGLLGIAGDSVICPGPHYLYQALLADTALAVYWEVADGQDTFYRSGRRLLHAFGPEPPYQVRALVKGGAVCAGAQHSLGVSPLPVLQLQGPANACNRQIVAYEVADGGNTACNWQVEPAEAATILSGQGTASVILQWHHIGFATLQVERCGQEAALQVAVNPLPVPAVVPPPAVCPGEQTTVSTALPYDGYTWSDMGGAVLSTGFAPSLPAGAYQVAVTDFNGCAADTTFRIAELPVPLAAISAEVPDTFCQSPIQVPLWAPSAEPGYTYTWLFDGQPISGASGPSIVATSPGGYQVMLANGAGCNAQSDLISIVGECFTPTPPCRGEAALVTPYGSCSVRHYEVEPNGDYVAGSGQWLIEGPGGTTLFSGLGAERAYPAPGFAQVAFTGQFLSGADTFACRLSLVDTVWLKPDFVSDTVCAGAPTALRQRVQWLGEEASASLTWSTGDGGIFTETGQLSHTYPEQGEYLASLSVQHPSGCRDTVVQAVRVAGGDSLSFEVPEARCTGGLSQFQANGEEGTRFFWDFGSPGGGVSHFDRGSVVFHQFGDPGTYTVALSGRNRLGCLSFFAQDVNVQPNTLSGQITYSDTLGCYGDTLQLMAPPGGEQAFWALGLPGDTLQVTETGLYQVTVADEAGCQYTPPIVPVVLGQALRGPVQGFLKGEDGQWLPPVADSLSVCYGQPFELRGPVGAGWAYEWADGAAGPVRTFGATDLAPGWHTFSLQVSDSLGQCLQEEQIQVRVWPAPEVTVAANQPEPLCALSGVQLDIVGPNPAWSYEWALPGIGTTSVAAATPGIYQVTVTDERGCQSVSVPIAVRARPPVLSLPSGCYGGCAPDTFAISPISGLASYQWLQNGLPMGAATPLPVPLIAEQSGQYSLEVTDTSGCSNQSAPLYLNLAPAQGAVLGQVFLDINNNGIADAADTVLADVPLVHLPGGTAYSAADGSYQIGGLPEGPLSIQIDTLALPEGISAAVVQIDTILAGCADSLALNWLLQLDCMPDTLHTALSGCSPFMFEGAAYTADTVLTSVYGALPGCDTLQLIHITVAEPSAFVLEQPVCANDSLTFMGQVLSPGDTAVFTLTNAAGCDSLLTIIAAPVALPQGSLTLQACEGDSVAYGSQWFQAGADTVLALPSPAGCDSLVELKVEALPVTFGSLSITACRGETPSFGGVPVPLGESREFILANAAGCDSLLTVSAALASDWSVEEDWVSPACPGQPDGDWGITLAGSPEPPLSYELNGTEIPPSDTLSGLFAGEYLLVVMDGTGCRDSLWGQVPEEPELNAHLSLDPDTCGTALASLQVGRYAGPGFAVAWSTGDTSLAIRLSEPGLYRASVTDACQEEHFNAVWDGQAPASAAAVYLPNAFSPNSDGANDAFGALSPPSLRWSTFELQVYDRWGGLVFQASQPDRPWDGHYRGQPLPGGAYLYTLKGVLEVCGQPRAVSRQGEVVLVR</sequence>
<keyword evidence="4" id="KW-1185">Reference proteome</keyword>
<feature type="domain" description="PKD" evidence="2">
    <location>
        <begin position="713"/>
        <end position="768"/>
    </location>
</feature>
<feature type="signal peptide" evidence="1">
    <location>
        <begin position="1"/>
        <end position="22"/>
    </location>
</feature>
<evidence type="ECO:0000259" key="2">
    <source>
        <dbReference type="PROSITE" id="PS50093"/>
    </source>
</evidence>
<dbReference type="SUPFAM" id="SSF49299">
    <property type="entry name" value="PKD domain"/>
    <property type="match status" value="3"/>
</dbReference>
<dbReference type="InterPro" id="IPR026341">
    <property type="entry name" value="T9SS_type_B"/>
</dbReference>
<proteinExistence type="predicted"/>
<reference evidence="3 4" key="1">
    <citation type="submission" date="2019-08" db="EMBL/GenBank/DDBJ databases">
        <title>Genome of Phaeodactylibacter luteus.</title>
        <authorList>
            <person name="Bowman J.P."/>
        </authorList>
    </citation>
    <scope>NUCLEOTIDE SEQUENCE [LARGE SCALE GENOMIC DNA]</scope>
    <source>
        <strain evidence="3 4">KCTC 42180</strain>
    </source>
</reference>
<accession>A0A5C6S0N9</accession>
<keyword evidence="1" id="KW-0732">Signal</keyword>
<organism evidence="3 4">
    <name type="scientific">Phaeodactylibacter luteus</name>
    <dbReference type="NCBI Taxonomy" id="1564516"/>
    <lineage>
        <taxon>Bacteria</taxon>
        <taxon>Pseudomonadati</taxon>
        <taxon>Bacteroidota</taxon>
        <taxon>Saprospiria</taxon>
        <taxon>Saprospirales</taxon>
        <taxon>Haliscomenobacteraceae</taxon>
        <taxon>Phaeodactylibacter</taxon>
    </lineage>
</organism>
<dbReference type="InterPro" id="IPR013783">
    <property type="entry name" value="Ig-like_fold"/>
</dbReference>
<evidence type="ECO:0000313" key="3">
    <source>
        <dbReference type="EMBL" id="TXB67964.1"/>
    </source>
</evidence>
<dbReference type="EMBL" id="VOOR01000005">
    <property type="protein sequence ID" value="TXB67964.1"/>
    <property type="molecule type" value="Genomic_DNA"/>
</dbReference>